<gene>
    <name evidence="1" type="ORF">GCM10022392_29910</name>
</gene>
<comment type="caution">
    <text evidence="1">The sequence shown here is derived from an EMBL/GenBank/DDBJ whole genome shotgun (WGS) entry which is preliminary data.</text>
</comment>
<sequence length="250" mass="28598">MTMLSPFINKRLDGVIWRMEIDSLSDTIFLETRTDDRQVAFTSVNLNTGETNFENHTTAERWLTGIEAAYDGLLLLHNYQSENTPVHKGISAIDNAAQIIWSNYTYGFDHLTVNGPVVFNTQVQPKKLFLIDIKTGTMLRTYNPPIDVEIDNYIRFPQTTTPAQLNGPLTSDSYGNVAQYLHYNKFRIVSLHTLNNGQLQQRLFINDETATVYEDLLNTGIQKMQPESFILYKNLVIYIKNKSNLIVTPL</sequence>
<name>A0ABP7X2Y7_9SPHI</name>
<evidence type="ECO:0008006" key="3">
    <source>
        <dbReference type="Google" id="ProtNLM"/>
    </source>
</evidence>
<dbReference type="Pfam" id="PF16248">
    <property type="entry name" value="DUF4905"/>
    <property type="match status" value="1"/>
</dbReference>
<dbReference type="InterPro" id="IPR032595">
    <property type="entry name" value="DUF4905"/>
</dbReference>
<evidence type="ECO:0000313" key="2">
    <source>
        <dbReference type="Proteomes" id="UP001500841"/>
    </source>
</evidence>
<evidence type="ECO:0000313" key="1">
    <source>
        <dbReference type="EMBL" id="GAA4102753.1"/>
    </source>
</evidence>
<dbReference type="Proteomes" id="UP001500841">
    <property type="component" value="Unassembled WGS sequence"/>
</dbReference>
<proteinExistence type="predicted"/>
<accession>A0ABP7X2Y7</accession>
<dbReference type="EMBL" id="BAABCV010000011">
    <property type="protein sequence ID" value="GAA4102753.1"/>
    <property type="molecule type" value="Genomic_DNA"/>
</dbReference>
<protein>
    <recommendedName>
        <fullName evidence="3">DUF4905 domain-containing protein</fullName>
    </recommendedName>
</protein>
<reference evidence="2" key="1">
    <citation type="journal article" date="2019" name="Int. J. Syst. Evol. Microbiol.">
        <title>The Global Catalogue of Microorganisms (GCM) 10K type strain sequencing project: providing services to taxonomists for standard genome sequencing and annotation.</title>
        <authorList>
            <consortium name="The Broad Institute Genomics Platform"/>
            <consortium name="The Broad Institute Genome Sequencing Center for Infectious Disease"/>
            <person name="Wu L."/>
            <person name="Ma J."/>
        </authorList>
    </citation>
    <scope>NUCLEOTIDE SEQUENCE [LARGE SCALE GENOMIC DNA]</scope>
    <source>
        <strain evidence="2">JCM 17085</strain>
    </source>
</reference>
<keyword evidence="2" id="KW-1185">Reference proteome</keyword>
<organism evidence="1 2">
    <name type="scientific">Mucilaginibacter panaciglaebae</name>
    <dbReference type="NCBI Taxonomy" id="502331"/>
    <lineage>
        <taxon>Bacteria</taxon>
        <taxon>Pseudomonadati</taxon>
        <taxon>Bacteroidota</taxon>
        <taxon>Sphingobacteriia</taxon>
        <taxon>Sphingobacteriales</taxon>
        <taxon>Sphingobacteriaceae</taxon>
        <taxon>Mucilaginibacter</taxon>
    </lineage>
</organism>